<dbReference type="AlphaFoldDB" id="A0A1A0WAF2"/>
<comment type="caution">
    <text evidence="5">The sequence shown here is derived from an EMBL/GenBank/DDBJ whole genome shotgun (WGS) entry which is preliminary data.</text>
</comment>
<reference evidence="6" key="1">
    <citation type="submission" date="2016-06" db="EMBL/GenBank/DDBJ databases">
        <authorList>
            <person name="Sutton G."/>
            <person name="Brinkac L."/>
            <person name="Sanka R."/>
            <person name="Adams M."/>
            <person name="Lau E."/>
            <person name="Mehaffy C."/>
            <person name="Tameris M."/>
            <person name="Hatherill M."/>
            <person name="Hanekom W."/>
            <person name="Mahomed H."/>
            <person name="Mcshane H."/>
        </authorList>
    </citation>
    <scope>NUCLEOTIDE SEQUENCE [LARGE SCALE GENOMIC DNA]</scope>
    <source>
        <strain evidence="6">852002-10433_SCH5171157</strain>
    </source>
</reference>
<sequence>MRCLIVDDSAAFGDAARRILAGSGVDVVAAAATGAEALRYTRTLRPDIVLVDVDLGDENGFDVAEDIHRQISPCPAVIMISTHDQEDFADLTAASPALGFLPKMSLSAAAIRRFITELPGT</sequence>
<dbReference type="InterPro" id="IPR050595">
    <property type="entry name" value="Bact_response_regulator"/>
</dbReference>
<accession>A0A1A0WAF2</accession>
<gene>
    <name evidence="5" type="ORF">A5779_20805</name>
</gene>
<feature type="domain" description="Response regulatory" evidence="4">
    <location>
        <begin position="2"/>
        <end position="118"/>
    </location>
</feature>
<keyword evidence="2" id="KW-0902">Two-component regulatory system</keyword>
<proteinExistence type="predicted"/>
<dbReference type="PROSITE" id="PS50110">
    <property type="entry name" value="RESPONSE_REGULATORY"/>
    <property type="match status" value="1"/>
</dbReference>
<evidence type="ECO:0000256" key="3">
    <source>
        <dbReference type="PROSITE-ProRule" id="PRU00169"/>
    </source>
</evidence>
<organism evidence="5 6">
    <name type="scientific">Mycolicibacterium peregrinum</name>
    <name type="common">Mycobacterium peregrinum</name>
    <dbReference type="NCBI Taxonomy" id="43304"/>
    <lineage>
        <taxon>Bacteria</taxon>
        <taxon>Bacillati</taxon>
        <taxon>Actinomycetota</taxon>
        <taxon>Actinomycetes</taxon>
        <taxon>Mycobacteriales</taxon>
        <taxon>Mycobacteriaceae</taxon>
        <taxon>Mycolicibacterium</taxon>
    </lineage>
</organism>
<protein>
    <recommendedName>
        <fullName evidence="4">Response regulatory domain-containing protein</fullName>
    </recommendedName>
</protein>
<feature type="modified residue" description="4-aspartylphosphate" evidence="3">
    <location>
        <position position="52"/>
    </location>
</feature>
<dbReference type="Pfam" id="PF00072">
    <property type="entry name" value="Response_reg"/>
    <property type="match status" value="1"/>
</dbReference>
<dbReference type="SUPFAM" id="SSF52172">
    <property type="entry name" value="CheY-like"/>
    <property type="match status" value="1"/>
</dbReference>
<name>A0A1A0WAF2_MYCPR</name>
<dbReference type="Gene3D" id="3.40.50.2300">
    <property type="match status" value="1"/>
</dbReference>
<dbReference type="Proteomes" id="UP000094008">
    <property type="component" value="Unassembled WGS sequence"/>
</dbReference>
<dbReference type="SMART" id="SM00448">
    <property type="entry name" value="REC"/>
    <property type="match status" value="1"/>
</dbReference>
<dbReference type="OrthoDB" id="7352332at2"/>
<dbReference type="PANTHER" id="PTHR44591">
    <property type="entry name" value="STRESS RESPONSE REGULATOR PROTEIN 1"/>
    <property type="match status" value="1"/>
</dbReference>
<dbReference type="PANTHER" id="PTHR44591:SF14">
    <property type="entry name" value="PROTEIN PILG"/>
    <property type="match status" value="1"/>
</dbReference>
<keyword evidence="1 3" id="KW-0597">Phosphoprotein</keyword>
<evidence type="ECO:0000259" key="4">
    <source>
        <dbReference type="PROSITE" id="PS50110"/>
    </source>
</evidence>
<dbReference type="EMBL" id="LZSY01000061">
    <property type="protein sequence ID" value="OBB93657.1"/>
    <property type="molecule type" value="Genomic_DNA"/>
</dbReference>
<evidence type="ECO:0000256" key="2">
    <source>
        <dbReference type="ARBA" id="ARBA00023012"/>
    </source>
</evidence>
<evidence type="ECO:0000256" key="1">
    <source>
        <dbReference type="ARBA" id="ARBA00022553"/>
    </source>
</evidence>
<dbReference type="RefSeq" id="WP_064880680.1">
    <property type="nucleotide sequence ID" value="NZ_LZSY01000061.1"/>
</dbReference>
<evidence type="ECO:0000313" key="5">
    <source>
        <dbReference type="EMBL" id="OBB93657.1"/>
    </source>
</evidence>
<evidence type="ECO:0000313" key="6">
    <source>
        <dbReference type="Proteomes" id="UP000094008"/>
    </source>
</evidence>
<dbReference type="GO" id="GO:0000160">
    <property type="term" value="P:phosphorelay signal transduction system"/>
    <property type="evidence" value="ECO:0007669"/>
    <property type="project" value="UniProtKB-KW"/>
</dbReference>
<dbReference type="InterPro" id="IPR001789">
    <property type="entry name" value="Sig_transdc_resp-reg_receiver"/>
</dbReference>
<dbReference type="InterPro" id="IPR011006">
    <property type="entry name" value="CheY-like_superfamily"/>
</dbReference>